<sequence>MPLCRKVNVEENGTLYSTKEERNRRRGQTEKTKDPQISCPASQPRWSALALFSPRMLTCYKSH</sequence>
<gene>
    <name evidence="2" type="ORF">E2C01_086034</name>
</gene>
<organism evidence="2 3">
    <name type="scientific">Portunus trituberculatus</name>
    <name type="common">Swimming crab</name>
    <name type="synonym">Neptunus trituberculatus</name>
    <dbReference type="NCBI Taxonomy" id="210409"/>
    <lineage>
        <taxon>Eukaryota</taxon>
        <taxon>Metazoa</taxon>
        <taxon>Ecdysozoa</taxon>
        <taxon>Arthropoda</taxon>
        <taxon>Crustacea</taxon>
        <taxon>Multicrustacea</taxon>
        <taxon>Malacostraca</taxon>
        <taxon>Eumalacostraca</taxon>
        <taxon>Eucarida</taxon>
        <taxon>Decapoda</taxon>
        <taxon>Pleocyemata</taxon>
        <taxon>Brachyura</taxon>
        <taxon>Eubrachyura</taxon>
        <taxon>Portunoidea</taxon>
        <taxon>Portunidae</taxon>
        <taxon>Portuninae</taxon>
        <taxon>Portunus</taxon>
    </lineage>
</organism>
<protein>
    <submittedName>
        <fullName evidence="2">Uncharacterized protein</fullName>
    </submittedName>
</protein>
<evidence type="ECO:0000313" key="2">
    <source>
        <dbReference type="EMBL" id="MPC91024.1"/>
    </source>
</evidence>
<feature type="compositionally biased region" description="Basic and acidic residues" evidence="1">
    <location>
        <begin position="18"/>
        <end position="34"/>
    </location>
</feature>
<proteinExistence type="predicted"/>
<reference evidence="2 3" key="1">
    <citation type="submission" date="2019-05" db="EMBL/GenBank/DDBJ databases">
        <title>Another draft genome of Portunus trituberculatus and its Hox gene families provides insights of decapod evolution.</title>
        <authorList>
            <person name="Jeong J.-H."/>
            <person name="Song I."/>
            <person name="Kim S."/>
            <person name="Choi T."/>
            <person name="Kim D."/>
            <person name="Ryu S."/>
            <person name="Kim W."/>
        </authorList>
    </citation>
    <scope>NUCLEOTIDE SEQUENCE [LARGE SCALE GENOMIC DNA]</scope>
    <source>
        <tissue evidence="2">Muscle</tissue>
    </source>
</reference>
<comment type="caution">
    <text evidence="2">The sequence shown here is derived from an EMBL/GenBank/DDBJ whole genome shotgun (WGS) entry which is preliminary data.</text>
</comment>
<feature type="region of interest" description="Disordered" evidence="1">
    <location>
        <begin position="1"/>
        <end position="41"/>
    </location>
</feature>
<evidence type="ECO:0000256" key="1">
    <source>
        <dbReference type="SAM" id="MobiDB-lite"/>
    </source>
</evidence>
<evidence type="ECO:0000313" key="3">
    <source>
        <dbReference type="Proteomes" id="UP000324222"/>
    </source>
</evidence>
<dbReference type="EMBL" id="VSRR010086317">
    <property type="protein sequence ID" value="MPC91024.1"/>
    <property type="molecule type" value="Genomic_DNA"/>
</dbReference>
<dbReference type="AlphaFoldDB" id="A0A5B7JF93"/>
<dbReference type="Proteomes" id="UP000324222">
    <property type="component" value="Unassembled WGS sequence"/>
</dbReference>
<keyword evidence="3" id="KW-1185">Reference proteome</keyword>
<name>A0A5B7JF93_PORTR</name>
<accession>A0A5B7JF93</accession>